<dbReference type="AlphaFoldDB" id="A0A9X9PT95"/>
<reference evidence="1 2" key="1">
    <citation type="submission" date="2018-10" db="EMBL/GenBank/DDBJ databases">
        <authorList>
            <person name="Ekblom R."/>
            <person name="Jareborg N."/>
        </authorList>
    </citation>
    <scope>NUCLEOTIDE SEQUENCE [LARGE SCALE GENOMIC DNA]</scope>
    <source>
        <tissue evidence="1">Muscle</tissue>
    </source>
</reference>
<sequence length="37" mass="4379">MMRFIGKPQLRDLMTAHIKVVYSFGQFIFLQIPLHTT</sequence>
<protein>
    <submittedName>
        <fullName evidence="1">Uncharacterized protein</fullName>
    </submittedName>
</protein>
<dbReference type="EMBL" id="CYRY02000703">
    <property type="protein sequence ID" value="VCW50217.1"/>
    <property type="molecule type" value="Genomic_DNA"/>
</dbReference>
<name>A0A9X9PT95_GULGU</name>
<keyword evidence="2" id="KW-1185">Reference proteome</keyword>
<accession>A0A9X9PT95</accession>
<gene>
    <name evidence="1" type="ORF">BN2614_LOCUS1</name>
</gene>
<organism evidence="1 2">
    <name type="scientific">Gulo gulo</name>
    <name type="common">Wolverine</name>
    <name type="synonym">Gluton</name>
    <dbReference type="NCBI Taxonomy" id="48420"/>
    <lineage>
        <taxon>Eukaryota</taxon>
        <taxon>Metazoa</taxon>
        <taxon>Chordata</taxon>
        <taxon>Craniata</taxon>
        <taxon>Vertebrata</taxon>
        <taxon>Euteleostomi</taxon>
        <taxon>Mammalia</taxon>
        <taxon>Eutheria</taxon>
        <taxon>Laurasiatheria</taxon>
        <taxon>Carnivora</taxon>
        <taxon>Caniformia</taxon>
        <taxon>Musteloidea</taxon>
        <taxon>Mustelidae</taxon>
        <taxon>Guloninae</taxon>
        <taxon>Gulo</taxon>
    </lineage>
</organism>
<proteinExistence type="predicted"/>
<evidence type="ECO:0000313" key="2">
    <source>
        <dbReference type="Proteomes" id="UP000269945"/>
    </source>
</evidence>
<evidence type="ECO:0000313" key="1">
    <source>
        <dbReference type="EMBL" id="VCW50217.1"/>
    </source>
</evidence>
<dbReference type="Proteomes" id="UP000269945">
    <property type="component" value="Unassembled WGS sequence"/>
</dbReference>
<comment type="caution">
    <text evidence="1">The sequence shown here is derived from an EMBL/GenBank/DDBJ whole genome shotgun (WGS) entry which is preliminary data.</text>
</comment>